<evidence type="ECO:0000256" key="1">
    <source>
        <dbReference type="SAM" id="Phobius"/>
    </source>
</evidence>
<dbReference type="EMBL" id="BAABWN010000019">
    <property type="protein sequence ID" value="GAA6170125.1"/>
    <property type="molecule type" value="Genomic_DNA"/>
</dbReference>
<comment type="caution">
    <text evidence="2">The sequence shown here is derived from an EMBL/GenBank/DDBJ whole genome shotgun (WGS) entry which is preliminary data.</text>
</comment>
<feature type="transmembrane region" description="Helical" evidence="1">
    <location>
        <begin position="54"/>
        <end position="73"/>
    </location>
</feature>
<evidence type="ECO:0000313" key="3">
    <source>
        <dbReference type="Proteomes" id="UP001465153"/>
    </source>
</evidence>
<name>A0ABQ0AEQ0_9GAMM</name>
<keyword evidence="1" id="KW-0812">Transmembrane</keyword>
<dbReference type="RefSeq" id="WP_353304463.1">
    <property type="nucleotide sequence ID" value="NZ_BAABWN010000019.1"/>
</dbReference>
<dbReference type="Proteomes" id="UP001465153">
    <property type="component" value="Unassembled WGS sequence"/>
</dbReference>
<gene>
    <name evidence="2" type="ORF">NBRC116591_39380</name>
</gene>
<keyword evidence="1" id="KW-1133">Transmembrane helix</keyword>
<evidence type="ECO:0000313" key="2">
    <source>
        <dbReference type="EMBL" id="GAA6170125.1"/>
    </source>
</evidence>
<organism evidence="2 3">
    <name type="scientific">Sessilibacter corallicola</name>
    <dbReference type="NCBI Taxonomy" id="2904075"/>
    <lineage>
        <taxon>Bacteria</taxon>
        <taxon>Pseudomonadati</taxon>
        <taxon>Pseudomonadota</taxon>
        <taxon>Gammaproteobacteria</taxon>
        <taxon>Cellvibrionales</taxon>
        <taxon>Cellvibrionaceae</taxon>
        <taxon>Sessilibacter</taxon>
    </lineage>
</organism>
<feature type="transmembrane region" description="Helical" evidence="1">
    <location>
        <begin position="30"/>
        <end position="48"/>
    </location>
</feature>
<accession>A0ABQ0AEQ0</accession>
<keyword evidence="1" id="KW-0472">Membrane</keyword>
<sequence>MNDVYKSPESNLEVDKYQSLVIKLLKEQSIILALLSALFGTVAMLVALSLAPGIVPLFVFVLPGLVSGILIKLLGRPIKLVYRFVPRLICGVIVLVWFSLDGVTIHTVLLPFLNILACLAISRRNLNYEEEKAIYKYKHGLIKL</sequence>
<protein>
    <submittedName>
        <fullName evidence="2">Uncharacterized protein</fullName>
    </submittedName>
</protein>
<keyword evidence="3" id="KW-1185">Reference proteome</keyword>
<proteinExistence type="predicted"/>
<reference evidence="2 3" key="1">
    <citation type="submission" date="2024-04" db="EMBL/GenBank/DDBJ databases">
        <title>Draft genome sequence of Sessilibacter corallicola NBRC 116591.</title>
        <authorList>
            <person name="Miyakawa T."/>
            <person name="Kusuya Y."/>
            <person name="Miura T."/>
        </authorList>
    </citation>
    <scope>NUCLEOTIDE SEQUENCE [LARGE SCALE GENOMIC DNA]</scope>
    <source>
        <strain evidence="2 3">KU-00831-HH</strain>
    </source>
</reference>